<evidence type="ECO:0000313" key="7">
    <source>
        <dbReference type="Proteomes" id="UP000469011"/>
    </source>
</evidence>
<evidence type="ECO:0000256" key="2">
    <source>
        <dbReference type="ARBA" id="ARBA00023125"/>
    </source>
</evidence>
<dbReference type="CDD" id="cd17535">
    <property type="entry name" value="REC_NarL-like"/>
    <property type="match status" value="1"/>
</dbReference>
<dbReference type="AlphaFoldDB" id="A0A6N9T401"/>
<dbReference type="PROSITE" id="PS50043">
    <property type="entry name" value="HTH_LUXR_2"/>
    <property type="match status" value="1"/>
</dbReference>
<dbReference type="InterPro" id="IPR016032">
    <property type="entry name" value="Sig_transdc_resp-reg_C-effctor"/>
</dbReference>
<evidence type="ECO:0000259" key="4">
    <source>
        <dbReference type="PROSITE" id="PS50043"/>
    </source>
</evidence>
<dbReference type="RefSeq" id="WP_163464438.1">
    <property type="nucleotide sequence ID" value="NZ_JAAAMG010000013.1"/>
</dbReference>
<dbReference type="PRINTS" id="PR00038">
    <property type="entry name" value="HTHLUXR"/>
</dbReference>
<proteinExistence type="predicted"/>
<dbReference type="SUPFAM" id="SSF52172">
    <property type="entry name" value="CheY-like"/>
    <property type="match status" value="1"/>
</dbReference>
<dbReference type="SMART" id="SM00448">
    <property type="entry name" value="REC"/>
    <property type="match status" value="1"/>
</dbReference>
<dbReference type="Pfam" id="PF00196">
    <property type="entry name" value="GerE"/>
    <property type="match status" value="1"/>
</dbReference>
<dbReference type="CDD" id="cd06170">
    <property type="entry name" value="LuxR_C_like"/>
    <property type="match status" value="1"/>
</dbReference>
<sequence>MPLALIIDDHPIVLQGCLETIKAHGACDVVGTSSLADGFRAYRRRRPDIVILDLSFRDNAFAGLTFLRRFRAVDEKTPVLVFSMHDDPTIVRNALHLGANGFVQKDVAPETIGQAFAAVMGGAAFLMPEMATRVALLNQPRAKPLLDQLSAREIEILGLISRGHAYADVAAHLGISYKTVANTASVLKSKLAARSLPELVVKALQLLH</sequence>
<keyword evidence="2" id="KW-0238">DNA-binding</keyword>
<dbReference type="InterPro" id="IPR036388">
    <property type="entry name" value="WH-like_DNA-bd_sf"/>
</dbReference>
<dbReference type="Proteomes" id="UP000469011">
    <property type="component" value="Unassembled WGS sequence"/>
</dbReference>
<dbReference type="PANTHER" id="PTHR43214:SF43">
    <property type="entry name" value="TWO-COMPONENT RESPONSE REGULATOR"/>
    <property type="match status" value="1"/>
</dbReference>
<dbReference type="InterPro" id="IPR039420">
    <property type="entry name" value="WalR-like"/>
</dbReference>
<dbReference type="PROSITE" id="PS50110">
    <property type="entry name" value="RESPONSE_REGULATORY"/>
    <property type="match status" value="1"/>
</dbReference>
<dbReference type="InterPro" id="IPR011006">
    <property type="entry name" value="CheY-like_superfamily"/>
</dbReference>
<evidence type="ECO:0000256" key="3">
    <source>
        <dbReference type="PROSITE-ProRule" id="PRU00169"/>
    </source>
</evidence>
<dbReference type="InterPro" id="IPR058245">
    <property type="entry name" value="NreC/VraR/RcsB-like_REC"/>
</dbReference>
<dbReference type="Gene3D" id="3.40.50.2300">
    <property type="match status" value="1"/>
</dbReference>
<dbReference type="Gene3D" id="1.10.10.10">
    <property type="entry name" value="Winged helix-like DNA-binding domain superfamily/Winged helix DNA-binding domain"/>
    <property type="match status" value="1"/>
</dbReference>
<accession>A0A6N9T401</accession>
<dbReference type="InterPro" id="IPR000792">
    <property type="entry name" value="Tscrpt_reg_LuxR_C"/>
</dbReference>
<dbReference type="SMART" id="SM00421">
    <property type="entry name" value="HTH_LUXR"/>
    <property type="match status" value="1"/>
</dbReference>
<gene>
    <name evidence="6" type="ORF">GTK09_16335</name>
</gene>
<dbReference type="Pfam" id="PF00072">
    <property type="entry name" value="Response_reg"/>
    <property type="match status" value="1"/>
</dbReference>
<feature type="modified residue" description="4-aspartylphosphate" evidence="3">
    <location>
        <position position="53"/>
    </location>
</feature>
<evidence type="ECO:0000256" key="1">
    <source>
        <dbReference type="ARBA" id="ARBA00022553"/>
    </source>
</evidence>
<keyword evidence="7" id="KW-1185">Reference proteome</keyword>
<dbReference type="SUPFAM" id="SSF46894">
    <property type="entry name" value="C-terminal effector domain of the bipartite response regulators"/>
    <property type="match status" value="1"/>
</dbReference>
<dbReference type="InterPro" id="IPR001789">
    <property type="entry name" value="Sig_transdc_resp-reg_receiver"/>
</dbReference>
<dbReference type="GO" id="GO:0000160">
    <property type="term" value="P:phosphorelay signal transduction system"/>
    <property type="evidence" value="ECO:0007669"/>
    <property type="project" value="InterPro"/>
</dbReference>
<organism evidence="6 7">
    <name type="scientific">Jiella pacifica</name>
    <dbReference type="NCBI Taxonomy" id="2696469"/>
    <lineage>
        <taxon>Bacteria</taxon>
        <taxon>Pseudomonadati</taxon>
        <taxon>Pseudomonadota</taxon>
        <taxon>Alphaproteobacteria</taxon>
        <taxon>Hyphomicrobiales</taxon>
        <taxon>Aurantimonadaceae</taxon>
        <taxon>Jiella</taxon>
    </lineage>
</organism>
<evidence type="ECO:0000259" key="5">
    <source>
        <dbReference type="PROSITE" id="PS50110"/>
    </source>
</evidence>
<protein>
    <submittedName>
        <fullName evidence="6">Response regulator</fullName>
    </submittedName>
</protein>
<dbReference type="PANTHER" id="PTHR43214">
    <property type="entry name" value="TWO-COMPONENT RESPONSE REGULATOR"/>
    <property type="match status" value="1"/>
</dbReference>
<dbReference type="GO" id="GO:0006355">
    <property type="term" value="P:regulation of DNA-templated transcription"/>
    <property type="evidence" value="ECO:0007669"/>
    <property type="project" value="InterPro"/>
</dbReference>
<keyword evidence="1 3" id="KW-0597">Phosphoprotein</keyword>
<evidence type="ECO:0000313" key="6">
    <source>
        <dbReference type="EMBL" id="NDW05990.1"/>
    </source>
</evidence>
<dbReference type="GO" id="GO:0003677">
    <property type="term" value="F:DNA binding"/>
    <property type="evidence" value="ECO:0007669"/>
    <property type="project" value="UniProtKB-KW"/>
</dbReference>
<feature type="domain" description="HTH luxR-type" evidence="4">
    <location>
        <begin position="142"/>
        <end position="207"/>
    </location>
</feature>
<reference evidence="6 7" key="1">
    <citation type="submission" date="2020-01" db="EMBL/GenBank/DDBJ databases">
        <title>Jiella pacifica sp. nov.</title>
        <authorList>
            <person name="Xue Z."/>
            <person name="Zhu S."/>
            <person name="Chen J."/>
            <person name="Yang J."/>
        </authorList>
    </citation>
    <scope>NUCLEOTIDE SEQUENCE [LARGE SCALE GENOMIC DNA]</scope>
    <source>
        <strain evidence="6 7">40Bstr34</strain>
    </source>
</reference>
<dbReference type="EMBL" id="JAAAMG010000013">
    <property type="protein sequence ID" value="NDW05990.1"/>
    <property type="molecule type" value="Genomic_DNA"/>
</dbReference>
<comment type="caution">
    <text evidence="6">The sequence shown here is derived from an EMBL/GenBank/DDBJ whole genome shotgun (WGS) entry which is preliminary data.</text>
</comment>
<name>A0A6N9T401_9HYPH</name>
<feature type="domain" description="Response regulatory" evidence="5">
    <location>
        <begin position="3"/>
        <end position="120"/>
    </location>
</feature>